<evidence type="ECO:0000313" key="4">
    <source>
        <dbReference type="EMBL" id="QLV30430.1"/>
    </source>
</evidence>
<dbReference type="AlphaFoldDB" id="A0A0N8LVT5"/>
<reference evidence="2" key="3">
    <citation type="journal article" date="2018" name="Genome Biol.">
        <title>SKESA: strategic k-mer extension for scrupulous assemblies.</title>
        <authorList>
            <person name="Souvorov A."/>
            <person name="Agarwala R."/>
            <person name="Lipman D.J."/>
        </authorList>
    </citation>
    <scope>NUCLEOTIDE SEQUENCE</scope>
    <source>
        <strain evidence="2">O50</strain>
    </source>
</reference>
<gene>
    <name evidence="3" type="ORF">AN672_13115</name>
    <name evidence="4" type="ORF">HV178_10730</name>
    <name evidence="2" type="ORF">I9Y29_002282</name>
</gene>
<dbReference type="Proteomes" id="UP000855471">
    <property type="component" value="Unassembled WGS sequence"/>
</dbReference>
<reference evidence="2" key="5">
    <citation type="submission" date="2020-09" db="EMBL/GenBank/DDBJ databases">
        <authorList>
            <consortium name="NCBI Pathogen Detection Project"/>
        </authorList>
    </citation>
    <scope>NUCLEOTIDE SEQUENCE</scope>
    <source>
        <strain evidence="2">O50</strain>
    </source>
</reference>
<evidence type="ECO:0000313" key="2">
    <source>
        <dbReference type="EMBL" id="HAT3897852.1"/>
    </source>
</evidence>
<organism evidence="2">
    <name type="scientific">Citrobacter freundii</name>
    <dbReference type="NCBI Taxonomy" id="546"/>
    <lineage>
        <taxon>Bacteria</taxon>
        <taxon>Pseudomonadati</taxon>
        <taxon>Pseudomonadota</taxon>
        <taxon>Gammaproteobacteria</taxon>
        <taxon>Enterobacterales</taxon>
        <taxon>Enterobacteriaceae</taxon>
        <taxon>Citrobacter</taxon>
        <taxon>Citrobacter freundii complex</taxon>
    </lineage>
</organism>
<feature type="transmembrane region" description="Helical" evidence="1">
    <location>
        <begin position="153"/>
        <end position="176"/>
    </location>
</feature>
<dbReference type="EMBL" id="DACSXJ010000011">
    <property type="protein sequence ID" value="HAT3897852.1"/>
    <property type="molecule type" value="Genomic_DNA"/>
</dbReference>
<keyword evidence="1" id="KW-1133">Transmembrane helix</keyword>
<reference evidence="4" key="6">
    <citation type="journal article" date="2021" name="Microb. Genom.">
        <title>A genomic epidemiological study shows that prevalence of antimicrobial resistance in Enterobacterales is associated with the livestock host, as well as antimicrobial usage.</title>
        <authorList>
            <person name="AbuOun M."/>
            <person name="Jones H."/>
            <person name="Stubberfield E."/>
            <person name="Gilson D."/>
            <person name="Shaw L.P."/>
            <person name="Hubbard A.T.M."/>
            <person name="Chau K.K."/>
            <person name="Sebra R."/>
            <person name="Peto T.E.A."/>
            <person name="Crook D.W."/>
            <person name="Read D.S."/>
            <person name="Gweon H.S."/>
            <person name="Walker A.S."/>
            <person name="Stoesser N."/>
            <person name="Smith R.P."/>
            <person name="Anjum M.F."/>
            <person name="On Behalf Of The Rehab Consortium."/>
        </authorList>
    </citation>
    <scope>NUCLEOTIDE SEQUENCE</scope>
    <source>
        <strain evidence="4">RHBSTW-00370</strain>
    </source>
</reference>
<evidence type="ECO:0000313" key="5">
    <source>
        <dbReference type="Proteomes" id="UP000050520"/>
    </source>
</evidence>
<protein>
    <submittedName>
        <fullName evidence="2">Chemotaxis protein</fullName>
    </submittedName>
</protein>
<keyword evidence="1" id="KW-0812">Transmembrane</keyword>
<dbReference type="Proteomes" id="UP000512222">
    <property type="component" value="Chromosome"/>
</dbReference>
<evidence type="ECO:0000256" key="1">
    <source>
        <dbReference type="SAM" id="Phobius"/>
    </source>
</evidence>
<feature type="transmembrane region" description="Helical" evidence="1">
    <location>
        <begin position="119"/>
        <end position="141"/>
    </location>
</feature>
<keyword evidence="1" id="KW-0472">Membrane</keyword>
<name>A0A0N8LVT5_CITFR</name>
<dbReference type="RefSeq" id="WP_003020828.1">
    <property type="nucleotide sequence ID" value="NZ_AP026940.1"/>
</dbReference>
<proteinExistence type="predicted"/>
<reference evidence="3 5" key="2">
    <citation type="journal article" date="2017" name="PLoS ONE">
        <title>Genomic and phenotypic characterisation of fluoroquinolone resistance mechanisms in Enterobacteriaceae in Durban, South Africa.</title>
        <authorList>
            <person name="Osei Sekyere J."/>
            <person name="Amoako D.G."/>
        </authorList>
    </citation>
    <scope>NUCLEOTIDE SEQUENCE [LARGE SCALE GENOMIC DNA]</scope>
    <source>
        <strain evidence="3 5">ST62:944112508</strain>
    </source>
</reference>
<reference evidence="5" key="1">
    <citation type="submission" date="2015-09" db="EMBL/GenBank/DDBJ databases">
        <title>Prevalence of NDMs in South Africa.</title>
        <authorList>
            <person name="Osei Sekyere J."/>
            <person name="Govinden U."/>
            <person name="Essack S."/>
            <person name="Haldorsen B."/>
            <person name="Samuelsen O."/>
            <person name="Aasnaes B."/>
            <person name="Sundsfjord A."/>
        </authorList>
    </citation>
    <scope>NUCLEOTIDE SEQUENCE [LARGE SCALE GENOMIC DNA]</scope>
    <source>
        <strain evidence="5">ST62:944112508</strain>
    </source>
</reference>
<accession>A0A0N8LVT5</accession>
<evidence type="ECO:0000313" key="3">
    <source>
        <dbReference type="EMBL" id="KPR55035.1"/>
    </source>
</evidence>
<dbReference type="EMBL" id="CP056573">
    <property type="protein sequence ID" value="QLV30430.1"/>
    <property type="molecule type" value="Genomic_DNA"/>
</dbReference>
<dbReference type="EMBL" id="LJEB01000054">
    <property type="protein sequence ID" value="KPR55035.1"/>
    <property type="molecule type" value="Genomic_DNA"/>
</dbReference>
<feature type="transmembrane region" description="Helical" evidence="1">
    <location>
        <begin position="182"/>
        <end position="204"/>
    </location>
</feature>
<sequence length="365" mass="38940">MALPFIILGVAAAATAFGGKKAYDGYQKKSEADDVLDRAQRRFDKHKESFDLANETTSKKLAELGEKELEIGKDFNEFKTIADDLLARMAKDGHKDLRLKVPQHNINKIQNLAISATEYLTTVVGAGVSGAAAGFAVYSGVMAFAAASTGTPIAALSGAAAYNATMAAIGGGSLAAGGWGMAGGAMVLGGAVVAPLIAIAGWAYDSHAEKALNNAYQSSREVTAAVEKMNAAEAQLTKVQQYVNSIYESITRMHSVFIQHYFEPLKAMHAIIVERHEKNITTEISESEEIMAIIDHGYELAAIMTDVITTPLFKPVTQENGEAIIEDGVIQLQTDSNGMNLLNKEILDEKLAASASEFDAFSSRI</sequence>
<reference evidence="6" key="4">
    <citation type="submission" date="2020-06" db="EMBL/GenBank/DDBJ databases">
        <title>REHAB project genomes.</title>
        <authorList>
            <person name="Shaw L.P."/>
        </authorList>
    </citation>
    <scope>NUCLEOTIDE SEQUENCE [LARGE SCALE GENOMIC DNA]</scope>
    <source>
        <strain evidence="6">RHBSTW-00370</strain>
    </source>
</reference>
<dbReference type="Proteomes" id="UP000050520">
    <property type="component" value="Unassembled WGS sequence"/>
</dbReference>
<evidence type="ECO:0000313" key="6">
    <source>
        <dbReference type="Proteomes" id="UP000512222"/>
    </source>
</evidence>